<dbReference type="EMBL" id="JAODUO010000041">
    <property type="protein sequence ID" value="KAK2191992.1"/>
    <property type="molecule type" value="Genomic_DNA"/>
</dbReference>
<dbReference type="AlphaFoldDB" id="A0AAD9PC19"/>
<evidence type="ECO:0000313" key="1">
    <source>
        <dbReference type="EMBL" id="KAK2191992.1"/>
    </source>
</evidence>
<name>A0AAD9PC19_RIDPI</name>
<proteinExistence type="predicted"/>
<keyword evidence="2" id="KW-1185">Reference proteome</keyword>
<evidence type="ECO:0000313" key="2">
    <source>
        <dbReference type="Proteomes" id="UP001209878"/>
    </source>
</evidence>
<sequence>MRAASDDDVAATWCQSDVPNDTAMTLQTLERSRSQWKYSSNISDEYIIQRSPGSARERLAVTTPRLTFGSSRNVLFLFISLPWLCSRPLILALAPTCVHLICEWSCWTLGISKSVLISLFT</sequence>
<reference evidence="1" key="1">
    <citation type="journal article" date="2023" name="Mol. Biol. Evol.">
        <title>Third-Generation Sequencing Reveals the Adaptive Role of the Epigenome in Three Deep-Sea Polychaetes.</title>
        <authorList>
            <person name="Perez M."/>
            <person name="Aroh O."/>
            <person name="Sun Y."/>
            <person name="Lan Y."/>
            <person name="Juniper S.K."/>
            <person name="Young C.R."/>
            <person name="Angers B."/>
            <person name="Qian P.Y."/>
        </authorList>
    </citation>
    <scope>NUCLEOTIDE SEQUENCE</scope>
    <source>
        <strain evidence="1">R07B-5</strain>
    </source>
</reference>
<accession>A0AAD9PC19</accession>
<comment type="caution">
    <text evidence="1">The sequence shown here is derived from an EMBL/GenBank/DDBJ whole genome shotgun (WGS) entry which is preliminary data.</text>
</comment>
<gene>
    <name evidence="1" type="ORF">NP493_41g03027</name>
</gene>
<organism evidence="1 2">
    <name type="scientific">Ridgeia piscesae</name>
    <name type="common">Tubeworm</name>
    <dbReference type="NCBI Taxonomy" id="27915"/>
    <lineage>
        <taxon>Eukaryota</taxon>
        <taxon>Metazoa</taxon>
        <taxon>Spiralia</taxon>
        <taxon>Lophotrochozoa</taxon>
        <taxon>Annelida</taxon>
        <taxon>Polychaeta</taxon>
        <taxon>Sedentaria</taxon>
        <taxon>Canalipalpata</taxon>
        <taxon>Sabellida</taxon>
        <taxon>Siboglinidae</taxon>
        <taxon>Ridgeia</taxon>
    </lineage>
</organism>
<protein>
    <submittedName>
        <fullName evidence="1">Uncharacterized protein</fullName>
    </submittedName>
</protein>
<dbReference type="Proteomes" id="UP001209878">
    <property type="component" value="Unassembled WGS sequence"/>
</dbReference>